<sequence>MLKATWTFLNECIEMLGQWGYKNRRNASHSEPMTKTVGRTYWLVKMELGEPLFSFRGEAVGGGGGFSTWTAIFMPP</sequence>
<accession>A0ABQ9B2L4</accession>
<comment type="caution">
    <text evidence="1">The sequence shown here is derived from an EMBL/GenBank/DDBJ whole genome shotgun (WGS) entry which is preliminary data.</text>
</comment>
<organism evidence="1 2">
    <name type="scientific">Salix suchowensis</name>
    <dbReference type="NCBI Taxonomy" id="1278906"/>
    <lineage>
        <taxon>Eukaryota</taxon>
        <taxon>Viridiplantae</taxon>
        <taxon>Streptophyta</taxon>
        <taxon>Embryophyta</taxon>
        <taxon>Tracheophyta</taxon>
        <taxon>Spermatophyta</taxon>
        <taxon>Magnoliopsida</taxon>
        <taxon>eudicotyledons</taxon>
        <taxon>Gunneridae</taxon>
        <taxon>Pentapetalae</taxon>
        <taxon>rosids</taxon>
        <taxon>fabids</taxon>
        <taxon>Malpighiales</taxon>
        <taxon>Salicaceae</taxon>
        <taxon>Saliceae</taxon>
        <taxon>Salix</taxon>
    </lineage>
</organism>
<keyword evidence="2" id="KW-1185">Reference proteome</keyword>
<name>A0ABQ9B2L4_9ROSI</name>
<reference evidence="1" key="2">
    <citation type="journal article" date="2023" name="Int. J. Mol. Sci.">
        <title>De Novo Assembly and Annotation of 11 Diverse Shrub Willow (Salix) Genomes Reveals Novel Gene Organization in Sex-Linked Regions.</title>
        <authorList>
            <person name="Hyden B."/>
            <person name="Feng K."/>
            <person name="Yates T.B."/>
            <person name="Jawdy S."/>
            <person name="Cereghino C."/>
            <person name="Smart L.B."/>
            <person name="Muchero W."/>
        </authorList>
    </citation>
    <scope>NUCLEOTIDE SEQUENCE</scope>
    <source>
        <tissue evidence="1">Shoot tip</tissue>
    </source>
</reference>
<dbReference type="EMBL" id="JAPFFI010000013">
    <property type="protein sequence ID" value="KAJ6371287.1"/>
    <property type="molecule type" value="Genomic_DNA"/>
</dbReference>
<dbReference type="Proteomes" id="UP001141253">
    <property type="component" value="Chromosome 17"/>
</dbReference>
<evidence type="ECO:0000313" key="1">
    <source>
        <dbReference type="EMBL" id="KAJ6371287.1"/>
    </source>
</evidence>
<gene>
    <name evidence="1" type="ORF">OIU77_001735</name>
</gene>
<protein>
    <submittedName>
        <fullName evidence="1">Uncharacterized protein</fullName>
    </submittedName>
</protein>
<evidence type="ECO:0000313" key="2">
    <source>
        <dbReference type="Proteomes" id="UP001141253"/>
    </source>
</evidence>
<reference evidence="1" key="1">
    <citation type="submission" date="2022-10" db="EMBL/GenBank/DDBJ databases">
        <authorList>
            <person name="Hyden B.L."/>
            <person name="Feng K."/>
            <person name="Yates T."/>
            <person name="Jawdy S."/>
            <person name="Smart L.B."/>
            <person name="Muchero W."/>
        </authorList>
    </citation>
    <scope>NUCLEOTIDE SEQUENCE</scope>
    <source>
        <tissue evidence="1">Shoot tip</tissue>
    </source>
</reference>
<proteinExistence type="predicted"/>